<dbReference type="PROSITE" id="PS50175">
    <property type="entry name" value="ASP_PROT_RETROV"/>
    <property type="match status" value="1"/>
</dbReference>
<feature type="domain" description="Peptidase A2" evidence="4">
    <location>
        <begin position="24"/>
        <end position="100"/>
    </location>
</feature>
<protein>
    <recommendedName>
        <fullName evidence="4">Peptidase A2 domain-containing protein</fullName>
    </recommendedName>
</protein>
<accession>A0A8K1FWU6</accession>
<evidence type="ECO:0000259" key="4">
    <source>
        <dbReference type="PROSITE" id="PS50175"/>
    </source>
</evidence>
<dbReference type="Pfam" id="PF00077">
    <property type="entry name" value="RVP"/>
    <property type="match status" value="1"/>
</dbReference>
<dbReference type="SUPFAM" id="SSF50630">
    <property type="entry name" value="Acid proteases"/>
    <property type="match status" value="1"/>
</dbReference>
<evidence type="ECO:0000256" key="3">
    <source>
        <dbReference type="ARBA" id="ARBA00022801"/>
    </source>
</evidence>
<dbReference type="InterPro" id="IPR001969">
    <property type="entry name" value="Aspartic_peptidase_AS"/>
</dbReference>
<dbReference type="InterPro" id="IPR051592">
    <property type="entry name" value="HERV-K_Pro_peptidase_A2"/>
</dbReference>
<evidence type="ECO:0000313" key="5">
    <source>
        <dbReference type="EMBL" id="TRZ05275.1"/>
    </source>
</evidence>
<evidence type="ECO:0000256" key="1">
    <source>
        <dbReference type="ARBA" id="ARBA00022670"/>
    </source>
</evidence>
<dbReference type="GO" id="GO:0006508">
    <property type="term" value="P:proteolysis"/>
    <property type="evidence" value="ECO:0007669"/>
    <property type="project" value="UniProtKB-KW"/>
</dbReference>
<evidence type="ECO:0000313" key="6">
    <source>
        <dbReference type="Proteomes" id="UP000796761"/>
    </source>
</evidence>
<keyword evidence="6" id="KW-1185">Reference proteome</keyword>
<keyword evidence="3" id="KW-0378">Hydrolase</keyword>
<reference evidence="5" key="1">
    <citation type="submission" date="2019-04" db="EMBL/GenBank/DDBJ databases">
        <title>Genome assembly of Zosterops borbonicus 15179.</title>
        <authorList>
            <person name="Leroy T."/>
            <person name="Anselmetti Y."/>
            <person name="Tilak M.-K."/>
            <person name="Nabholz B."/>
        </authorList>
    </citation>
    <scope>NUCLEOTIDE SEQUENCE</scope>
    <source>
        <strain evidence="5">HGM_15179</strain>
        <tissue evidence="5">Muscle</tissue>
    </source>
</reference>
<keyword evidence="1" id="KW-0645">Protease</keyword>
<dbReference type="PANTHER" id="PTHR19422">
    <property type="entry name" value="GAG RETROVIRAL POLYPROTEIN"/>
    <property type="match status" value="1"/>
</dbReference>
<dbReference type="InterPro" id="IPR001995">
    <property type="entry name" value="Peptidase_A2_cat"/>
</dbReference>
<dbReference type="Gene3D" id="2.40.70.10">
    <property type="entry name" value="Acid Proteases"/>
    <property type="match status" value="1"/>
</dbReference>
<dbReference type="PROSITE" id="PS00141">
    <property type="entry name" value="ASP_PROTEASE"/>
    <property type="match status" value="1"/>
</dbReference>
<sequence>MTEEHSEKVLTLSIPGATPPEICLPGILDTGVDITILSLAAWPLECPFDPVEKSVVGLAGMVQCYVSQQPVMIMNSEGQTVMVWPHVTNETHTNLWGRDLLAVWGVRIRTDF</sequence>
<dbReference type="InterPro" id="IPR018061">
    <property type="entry name" value="Retropepsins"/>
</dbReference>
<proteinExistence type="predicted"/>
<evidence type="ECO:0000256" key="2">
    <source>
        <dbReference type="ARBA" id="ARBA00022750"/>
    </source>
</evidence>
<dbReference type="GO" id="GO:0004190">
    <property type="term" value="F:aspartic-type endopeptidase activity"/>
    <property type="evidence" value="ECO:0007669"/>
    <property type="project" value="UniProtKB-KW"/>
</dbReference>
<name>A0A8K1FWU6_9PASS</name>
<gene>
    <name evidence="5" type="ORF">HGM15179_021832</name>
</gene>
<comment type="caution">
    <text evidence="5">The sequence shown here is derived from an EMBL/GenBank/DDBJ whole genome shotgun (WGS) entry which is preliminary data.</text>
</comment>
<dbReference type="Proteomes" id="UP000796761">
    <property type="component" value="Unassembled WGS sequence"/>
</dbReference>
<dbReference type="AlphaFoldDB" id="A0A8K1FWU6"/>
<dbReference type="PANTHER" id="PTHR19422:SF123">
    <property type="entry name" value="RT1 CLASS I, LOCUS CE15"/>
    <property type="match status" value="1"/>
</dbReference>
<keyword evidence="2" id="KW-0064">Aspartyl protease</keyword>
<dbReference type="InterPro" id="IPR021109">
    <property type="entry name" value="Peptidase_aspartic_dom_sf"/>
</dbReference>
<dbReference type="EMBL" id="SWJQ01005193">
    <property type="protein sequence ID" value="TRZ05275.1"/>
    <property type="molecule type" value="Genomic_DNA"/>
</dbReference>
<dbReference type="OrthoDB" id="9900537at2759"/>
<organism evidence="5 6">
    <name type="scientific">Zosterops borbonicus</name>
    <dbReference type="NCBI Taxonomy" id="364589"/>
    <lineage>
        <taxon>Eukaryota</taxon>
        <taxon>Metazoa</taxon>
        <taxon>Chordata</taxon>
        <taxon>Craniata</taxon>
        <taxon>Vertebrata</taxon>
        <taxon>Euteleostomi</taxon>
        <taxon>Archelosauria</taxon>
        <taxon>Archosauria</taxon>
        <taxon>Dinosauria</taxon>
        <taxon>Saurischia</taxon>
        <taxon>Theropoda</taxon>
        <taxon>Coelurosauria</taxon>
        <taxon>Aves</taxon>
        <taxon>Neognathae</taxon>
        <taxon>Neoaves</taxon>
        <taxon>Telluraves</taxon>
        <taxon>Australaves</taxon>
        <taxon>Passeriformes</taxon>
        <taxon>Sylvioidea</taxon>
        <taxon>Zosteropidae</taxon>
        <taxon>Zosterops</taxon>
    </lineage>
</organism>